<reference evidence="2 3" key="1">
    <citation type="submission" date="2020-12" db="EMBL/GenBank/DDBJ databases">
        <title>Vagococcus allomyrinae sp. nov. and Enterococcus lavae sp. nov., isolated from the larvae of Allomyrina dichotoma.</title>
        <authorList>
            <person name="Lee S.D."/>
        </authorList>
    </citation>
    <scope>NUCLEOTIDE SEQUENCE [LARGE SCALE GENOMIC DNA]</scope>
    <source>
        <strain evidence="2 3">BWM-S5</strain>
    </source>
</reference>
<dbReference type="Proteomes" id="UP000673375">
    <property type="component" value="Unassembled WGS sequence"/>
</dbReference>
<protein>
    <recommendedName>
        <fullName evidence="4">DUF340 domain-containing protein</fullName>
    </recommendedName>
</protein>
<keyword evidence="1" id="KW-1133">Transmembrane helix</keyword>
<feature type="transmembrane region" description="Helical" evidence="1">
    <location>
        <begin position="31"/>
        <end position="52"/>
    </location>
</feature>
<dbReference type="RefSeq" id="WP_209557133.1">
    <property type="nucleotide sequence ID" value="NZ_JAEDXU010000003.1"/>
</dbReference>
<organism evidence="2 3">
    <name type="scientific">Enterococcus larvae</name>
    <dbReference type="NCBI Taxonomy" id="2794352"/>
    <lineage>
        <taxon>Bacteria</taxon>
        <taxon>Bacillati</taxon>
        <taxon>Bacillota</taxon>
        <taxon>Bacilli</taxon>
        <taxon>Lactobacillales</taxon>
        <taxon>Enterococcaceae</taxon>
        <taxon>Enterococcus</taxon>
    </lineage>
</organism>
<keyword evidence="3" id="KW-1185">Reference proteome</keyword>
<keyword evidence="1" id="KW-0472">Membrane</keyword>
<dbReference type="EMBL" id="JAEDXU010000003">
    <property type="protein sequence ID" value="MBP1046320.1"/>
    <property type="molecule type" value="Genomic_DNA"/>
</dbReference>
<proteinExistence type="predicted"/>
<feature type="transmembrane region" description="Helical" evidence="1">
    <location>
        <begin position="58"/>
        <end position="82"/>
    </location>
</feature>
<accession>A0ABS4CI66</accession>
<name>A0ABS4CI66_9ENTE</name>
<evidence type="ECO:0000313" key="2">
    <source>
        <dbReference type="EMBL" id="MBP1046320.1"/>
    </source>
</evidence>
<evidence type="ECO:0000256" key="1">
    <source>
        <dbReference type="SAM" id="Phobius"/>
    </source>
</evidence>
<evidence type="ECO:0000313" key="3">
    <source>
        <dbReference type="Proteomes" id="UP000673375"/>
    </source>
</evidence>
<gene>
    <name evidence="2" type="ORF">I6N96_08485</name>
</gene>
<sequence>METMYILFLGYGIGELVKHLQVKGYIKTTKAGVLITSLLIVLIQVLGNPGYLTNGNPINILFTSIASVLILSVFIGLITVVAKRLSSIKGA</sequence>
<evidence type="ECO:0008006" key="4">
    <source>
        <dbReference type="Google" id="ProtNLM"/>
    </source>
</evidence>
<comment type="caution">
    <text evidence="2">The sequence shown here is derived from an EMBL/GenBank/DDBJ whole genome shotgun (WGS) entry which is preliminary data.</text>
</comment>
<keyword evidence="1" id="KW-0812">Transmembrane</keyword>